<evidence type="ECO:0000256" key="11">
    <source>
        <dbReference type="RuleBase" id="RU364130"/>
    </source>
</evidence>
<organism evidence="17">
    <name type="scientific">Lygus hesperus</name>
    <name type="common">Western plant bug</name>
    <dbReference type="NCBI Taxonomy" id="30085"/>
    <lineage>
        <taxon>Eukaryota</taxon>
        <taxon>Metazoa</taxon>
        <taxon>Ecdysozoa</taxon>
        <taxon>Arthropoda</taxon>
        <taxon>Hexapoda</taxon>
        <taxon>Insecta</taxon>
        <taxon>Pterygota</taxon>
        <taxon>Neoptera</taxon>
        <taxon>Paraneoptera</taxon>
        <taxon>Hemiptera</taxon>
        <taxon>Heteroptera</taxon>
        <taxon>Panheteroptera</taxon>
        <taxon>Cimicomorpha</taxon>
        <taxon>Miridae</taxon>
        <taxon>Mirini</taxon>
        <taxon>Lygus</taxon>
    </lineage>
</organism>
<dbReference type="FunFam" id="2.40.50.140:FF:000117">
    <property type="entry name" value="Replication protein A subunit"/>
    <property type="match status" value="1"/>
</dbReference>
<evidence type="ECO:0000313" key="17">
    <source>
        <dbReference type="EMBL" id="JAG34823.1"/>
    </source>
</evidence>
<dbReference type="EMBL" id="GBHO01008781">
    <property type="protein sequence ID" value="JAG34823.1"/>
    <property type="molecule type" value="Transcribed_RNA"/>
</dbReference>
<comment type="function">
    <text evidence="9 11">As part of the heterotrimeric replication protein A complex (RPA/RP-A), binds and stabilizes single-stranded DNA intermediates, that form during DNA replication or upon DNA stress. It prevents their reannealing and in parallel, recruits and activates different proteins and complexes involved in DNA metabolism. Thereby, it plays an essential role both in DNA replication and the cellular response to DNA damage.</text>
</comment>
<comment type="subcellular location">
    <subcellularLocation>
        <location evidence="1 11">Nucleus</location>
    </subcellularLocation>
</comment>
<dbReference type="InterPro" id="IPR031657">
    <property type="entry name" value="REPA_OB_2"/>
</dbReference>
<dbReference type="GO" id="GO:0006260">
    <property type="term" value="P:DNA replication"/>
    <property type="evidence" value="ECO:0007669"/>
    <property type="project" value="UniProtKB-KW"/>
</dbReference>
<dbReference type="FunFam" id="2.40.50.140:FF:000064">
    <property type="entry name" value="Replication protein A subunit"/>
    <property type="match status" value="1"/>
</dbReference>
<name>A0A0A9YUP1_LYGHE</name>
<dbReference type="SUPFAM" id="SSF50249">
    <property type="entry name" value="Nucleic acid-binding proteins"/>
    <property type="match status" value="4"/>
</dbReference>
<reference evidence="17" key="2">
    <citation type="submission" date="2014-07" db="EMBL/GenBank/DDBJ databases">
        <authorList>
            <person name="Hull J."/>
        </authorList>
    </citation>
    <scope>NUCLEOTIDE SEQUENCE</scope>
</reference>
<feature type="compositionally biased region" description="Pro residues" evidence="12">
    <location>
        <begin position="128"/>
        <end position="140"/>
    </location>
</feature>
<evidence type="ECO:0000256" key="12">
    <source>
        <dbReference type="SAM" id="MobiDB-lite"/>
    </source>
</evidence>
<dbReference type="CDD" id="cd04477">
    <property type="entry name" value="RPA1N"/>
    <property type="match status" value="1"/>
</dbReference>
<dbReference type="FunFam" id="2.40.50.140:FF:000041">
    <property type="entry name" value="Replication protein A subunit"/>
    <property type="match status" value="1"/>
</dbReference>
<dbReference type="FunFam" id="2.40.50.140:FF:000090">
    <property type="entry name" value="Replication protein A subunit"/>
    <property type="match status" value="1"/>
</dbReference>
<evidence type="ECO:0000256" key="8">
    <source>
        <dbReference type="ARBA" id="ARBA00023242"/>
    </source>
</evidence>
<evidence type="ECO:0000259" key="15">
    <source>
        <dbReference type="Pfam" id="PF08646"/>
    </source>
</evidence>
<feature type="region of interest" description="Disordered" evidence="12">
    <location>
        <begin position="114"/>
        <end position="171"/>
    </location>
</feature>
<evidence type="ECO:0000256" key="6">
    <source>
        <dbReference type="ARBA" id="ARBA00022833"/>
    </source>
</evidence>
<feature type="compositionally biased region" description="Polar residues" evidence="12">
    <location>
        <begin position="117"/>
        <end position="127"/>
    </location>
</feature>
<dbReference type="GO" id="GO:0005634">
    <property type="term" value="C:nucleus"/>
    <property type="evidence" value="ECO:0007669"/>
    <property type="project" value="UniProtKB-SubCell"/>
</dbReference>
<dbReference type="CDD" id="cd04476">
    <property type="entry name" value="RPA1_DBD_C"/>
    <property type="match status" value="1"/>
</dbReference>
<dbReference type="GO" id="GO:0008270">
    <property type="term" value="F:zinc ion binding"/>
    <property type="evidence" value="ECO:0007669"/>
    <property type="project" value="UniProtKB-KW"/>
</dbReference>
<dbReference type="InterPro" id="IPR013955">
    <property type="entry name" value="Rep_factor-A_C"/>
</dbReference>
<feature type="domain" description="Replication protein A OB" evidence="16">
    <location>
        <begin position="290"/>
        <end position="388"/>
    </location>
</feature>
<dbReference type="InterPro" id="IPR012340">
    <property type="entry name" value="NA-bd_OB-fold"/>
</dbReference>
<keyword evidence="5 11" id="KW-0863">Zinc-finger</keyword>
<dbReference type="InterPro" id="IPR007199">
    <property type="entry name" value="Rep_factor-A_N"/>
</dbReference>
<evidence type="ECO:0000256" key="9">
    <source>
        <dbReference type="ARBA" id="ARBA00058595"/>
    </source>
</evidence>
<dbReference type="Pfam" id="PF02721">
    <property type="entry name" value="DUF223"/>
    <property type="match status" value="1"/>
</dbReference>
<dbReference type="Pfam" id="PF16900">
    <property type="entry name" value="REPA_OB_2"/>
    <property type="match status" value="1"/>
</dbReference>
<keyword evidence="4 11" id="KW-0479">Metal-binding</keyword>
<feature type="domain" description="Replication factor-A protein 1 N-terminal" evidence="14">
    <location>
        <begin position="4"/>
        <end position="104"/>
    </location>
</feature>
<evidence type="ECO:0000259" key="14">
    <source>
        <dbReference type="Pfam" id="PF04057"/>
    </source>
</evidence>
<evidence type="ECO:0000256" key="5">
    <source>
        <dbReference type="ARBA" id="ARBA00022771"/>
    </source>
</evidence>
<feature type="domain" description="Replication protein A 70 kDa DNA-binding subunit B/D first OB fold" evidence="13">
    <location>
        <begin position="168"/>
        <end position="273"/>
    </location>
</feature>
<dbReference type="GO" id="GO:0006310">
    <property type="term" value="P:DNA recombination"/>
    <property type="evidence" value="ECO:0007669"/>
    <property type="project" value="InterPro"/>
</dbReference>
<dbReference type="InterPro" id="IPR004591">
    <property type="entry name" value="Rfa1"/>
</dbReference>
<dbReference type="GO" id="GO:0003677">
    <property type="term" value="F:DNA binding"/>
    <property type="evidence" value="ECO:0007669"/>
    <property type="project" value="UniProtKB-KW"/>
</dbReference>
<dbReference type="Pfam" id="PF08646">
    <property type="entry name" value="Rep_fac-A_C"/>
    <property type="match status" value="1"/>
</dbReference>
<dbReference type="InterPro" id="IPR047192">
    <property type="entry name" value="Euk_RPA1_DBD_C"/>
</dbReference>
<keyword evidence="6 11" id="KW-0862">Zinc</keyword>
<evidence type="ECO:0000256" key="1">
    <source>
        <dbReference type="ARBA" id="ARBA00004123"/>
    </source>
</evidence>
<sequence>MDQLTAGAIKTIMTGGEVLNPIVQILGSKIIPGHGVERYRLLISDGVHLNSFAMLATQLTPMLTRGELVDYTIIKITNHVITVVKNAEKGDKRVMVVLGVEVIMHGAEVGHKIGDPTNFTDAMQNAEPSPPSTPARPPAPTSSHQNGNVTRRSIDNTHLNTPSASGKTHPIMSLSPYQNSWVIKARVMSKSNIRTWSNAKGEGKLFSVDLVDESGEIRATGFRDAVDRFYELLQENKVYLISRCQLKMANKKFSTLKNDYEMTFGDDTRIVPCEEDDSSIPTIQYNFVKLDSLQDAQAGQMLDFVGVCKSAGDIINLTSKTTNRELKKRDLSIVDQTQAAVTLTLWGSQAEEFNADGNPIIAVKGGKVNEFNGGKSVGLVGGSVFNINPDIPEAHRLRGWYDGLSADTKFTSISASIEGGSSGKWCTLAEAIEEKLGYGDKPDYFSTYVNVMHVKTEKCVYKACPTPDCNKKVIDQNTGQYRCEKCNKEFDSYKFRMMLSMNVGDFSGNQWVTLFHDAAEDMLGVSGDEVGRWQENESPEFGEVFKKVTLRPYNMKLRAKVENYGDESRLKMTVMNAKVPDFKDRCRRLITEIRQLSGISA</sequence>
<reference evidence="17" key="1">
    <citation type="journal article" date="2014" name="PLoS ONE">
        <title>Transcriptome-Based Identification of ABC Transporters in the Western Tarnished Plant Bug Lygus hesperus.</title>
        <authorList>
            <person name="Hull J.J."/>
            <person name="Chaney K."/>
            <person name="Geib S.M."/>
            <person name="Fabrick J.A."/>
            <person name="Brent C.S."/>
            <person name="Walsh D."/>
            <person name="Lavine L.C."/>
        </authorList>
    </citation>
    <scope>NUCLEOTIDE SEQUENCE</scope>
</reference>
<comment type="similarity">
    <text evidence="2 11">Belongs to the replication factor A protein 1 family.</text>
</comment>
<evidence type="ECO:0000259" key="16">
    <source>
        <dbReference type="Pfam" id="PF16900"/>
    </source>
</evidence>
<keyword evidence="7 11" id="KW-0238">DNA-binding</keyword>
<evidence type="ECO:0000259" key="13">
    <source>
        <dbReference type="Pfam" id="PF02721"/>
    </source>
</evidence>
<evidence type="ECO:0000256" key="3">
    <source>
        <dbReference type="ARBA" id="ARBA00022705"/>
    </source>
</evidence>
<accession>A0A0A9YUP1</accession>
<evidence type="ECO:0000256" key="7">
    <source>
        <dbReference type="ARBA" id="ARBA00023125"/>
    </source>
</evidence>
<comment type="subunit">
    <text evidence="10 11">Component of the heterotrimeric canonical replication protein A complex (RPA).</text>
</comment>
<dbReference type="Gene3D" id="2.40.50.140">
    <property type="entry name" value="Nucleic acid-binding proteins"/>
    <property type="match status" value="4"/>
</dbReference>
<dbReference type="InterPro" id="IPR003871">
    <property type="entry name" value="RFA1B/D_OB_1st"/>
</dbReference>
<feature type="compositionally biased region" description="Polar residues" evidence="12">
    <location>
        <begin position="144"/>
        <end position="166"/>
    </location>
</feature>
<dbReference type="PANTHER" id="PTHR47165">
    <property type="entry name" value="OS03G0429900 PROTEIN"/>
    <property type="match status" value="1"/>
</dbReference>
<evidence type="ECO:0000256" key="4">
    <source>
        <dbReference type="ARBA" id="ARBA00022723"/>
    </source>
</evidence>
<keyword evidence="3 11" id="KW-0235">DNA replication</keyword>
<protein>
    <recommendedName>
        <fullName evidence="11">Replication protein A subunit</fullName>
    </recommendedName>
</protein>
<proteinExistence type="inferred from homology"/>
<dbReference type="CDD" id="cd04474">
    <property type="entry name" value="RPA1_DBD_A"/>
    <property type="match status" value="1"/>
</dbReference>
<dbReference type="PANTHER" id="PTHR47165:SF4">
    <property type="entry name" value="OS03G0429900 PROTEIN"/>
    <property type="match status" value="1"/>
</dbReference>
<dbReference type="Pfam" id="PF04057">
    <property type="entry name" value="Rep-A_N"/>
    <property type="match status" value="1"/>
</dbReference>
<dbReference type="GO" id="GO:0006281">
    <property type="term" value="P:DNA repair"/>
    <property type="evidence" value="ECO:0007669"/>
    <property type="project" value="InterPro"/>
</dbReference>
<gene>
    <name evidence="17" type="primary">rpa1_1</name>
    <name evidence="17" type="ORF">CM83_53592</name>
</gene>
<dbReference type="NCBIfam" id="TIGR00617">
    <property type="entry name" value="rpa1"/>
    <property type="match status" value="1"/>
</dbReference>
<keyword evidence="8 11" id="KW-0539">Nucleus</keyword>
<dbReference type="AlphaFoldDB" id="A0A0A9YUP1"/>
<feature type="domain" description="Replication factor A C-terminal" evidence="15">
    <location>
        <begin position="444"/>
        <end position="589"/>
    </location>
</feature>
<evidence type="ECO:0000256" key="10">
    <source>
        <dbReference type="ARBA" id="ARBA00062035"/>
    </source>
</evidence>
<dbReference type="CDD" id="cd04475">
    <property type="entry name" value="RPA1_DBD_B"/>
    <property type="match status" value="1"/>
</dbReference>
<evidence type="ECO:0000256" key="2">
    <source>
        <dbReference type="ARBA" id="ARBA00005690"/>
    </source>
</evidence>